<comment type="caution">
    <text evidence="2">The sequence shown here is derived from an EMBL/GenBank/DDBJ whole genome shotgun (WGS) entry which is preliminary data.</text>
</comment>
<dbReference type="PANTHER" id="PTHR22916:SF3">
    <property type="entry name" value="UDP-GLCNAC:BETAGAL BETA-1,3-N-ACETYLGLUCOSAMINYLTRANSFERASE-LIKE PROTEIN 1"/>
    <property type="match status" value="1"/>
</dbReference>
<evidence type="ECO:0000259" key="1">
    <source>
        <dbReference type="Pfam" id="PF00535"/>
    </source>
</evidence>
<dbReference type="InterPro" id="IPR001173">
    <property type="entry name" value="Glyco_trans_2-like"/>
</dbReference>
<dbReference type="Gene3D" id="3.90.550.10">
    <property type="entry name" value="Spore Coat Polysaccharide Biosynthesis Protein SpsA, Chain A"/>
    <property type="match status" value="1"/>
</dbReference>
<dbReference type="SUPFAM" id="SSF53448">
    <property type="entry name" value="Nucleotide-diphospho-sugar transferases"/>
    <property type="match status" value="1"/>
</dbReference>
<sequence length="338" mass="38642">MNKLLTIALPTYNRAKLLDQQLAWLAKAIKGFESECEIIISDNCSEDNTPEIVKKWQTALPETNFHSHRNSQNLGVMRNIAYCLNAATSQYVWTISDDDKIEDTTISYLINTLKSSVNLGLLILNFSCRHEVTGELLYERCYQIEDEVVEADGRAVFERCIQENRSGVQLMSAQVYRTDLAQRALKTWADGVNNLDYQVYLTGFCAFHGNVRISKDVYLENAFGASHWMVKPKMLLKMQYTYSPEVNIKLKEIGYSDSFCRNLIINHFNNNNWRVLLGALRRWPVLALTTAIPYFGLVSLSVLETIVLTKEGISQEVISSSINNNNRRELMKSNNKTK</sequence>
<dbReference type="RefSeq" id="WP_190565894.1">
    <property type="nucleotide sequence ID" value="NZ_JACJQL010000003.1"/>
</dbReference>
<gene>
    <name evidence="2" type="ORF">H6G14_04235</name>
</gene>
<proteinExistence type="predicted"/>
<dbReference type="Pfam" id="PF00535">
    <property type="entry name" value="Glycos_transf_2"/>
    <property type="match status" value="1"/>
</dbReference>
<accession>A0ABR8BA19</accession>
<protein>
    <submittedName>
        <fullName evidence="2">Glycosyltransferase family 2 protein</fullName>
    </submittedName>
</protein>
<dbReference type="Proteomes" id="UP000621307">
    <property type="component" value="Unassembled WGS sequence"/>
</dbReference>
<dbReference type="EMBL" id="JACJQL010000003">
    <property type="protein sequence ID" value="MBD2250519.1"/>
    <property type="molecule type" value="Genomic_DNA"/>
</dbReference>
<evidence type="ECO:0000313" key="3">
    <source>
        <dbReference type="Proteomes" id="UP000621307"/>
    </source>
</evidence>
<feature type="domain" description="Glycosyltransferase 2-like" evidence="1">
    <location>
        <begin position="6"/>
        <end position="115"/>
    </location>
</feature>
<dbReference type="InterPro" id="IPR029044">
    <property type="entry name" value="Nucleotide-diphossugar_trans"/>
</dbReference>
<evidence type="ECO:0000313" key="2">
    <source>
        <dbReference type="EMBL" id="MBD2250519.1"/>
    </source>
</evidence>
<keyword evidence="3" id="KW-1185">Reference proteome</keyword>
<organism evidence="2 3">
    <name type="scientific">Nostoc parmelioides FACHB-3921</name>
    <dbReference type="NCBI Taxonomy" id="2692909"/>
    <lineage>
        <taxon>Bacteria</taxon>
        <taxon>Bacillati</taxon>
        <taxon>Cyanobacteriota</taxon>
        <taxon>Cyanophyceae</taxon>
        <taxon>Nostocales</taxon>
        <taxon>Nostocaceae</taxon>
        <taxon>Nostoc</taxon>
    </lineage>
</organism>
<reference evidence="2 3" key="1">
    <citation type="journal article" date="2020" name="ISME J.">
        <title>Comparative genomics reveals insights into cyanobacterial evolution and habitat adaptation.</title>
        <authorList>
            <person name="Chen M.Y."/>
            <person name="Teng W.K."/>
            <person name="Zhao L."/>
            <person name="Hu C.X."/>
            <person name="Zhou Y.K."/>
            <person name="Han B.P."/>
            <person name="Song L.R."/>
            <person name="Shu W.S."/>
        </authorList>
    </citation>
    <scope>NUCLEOTIDE SEQUENCE [LARGE SCALE GENOMIC DNA]</scope>
    <source>
        <strain evidence="2 3">FACHB-3921</strain>
    </source>
</reference>
<dbReference type="PANTHER" id="PTHR22916">
    <property type="entry name" value="GLYCOSYLTRANSFERASE"/>
    <property type="match status" value="1"/>
</dbReference>
<name>A0ABR8BA19_9NOSO</name>